<dbReference type="PANTHER" id="PTHR43179:SF7">
    <property type="entry name" value="RHAMNOSYLTRANSFERASE WBBL"/>
    <property type="match status" value="1"/>
</dbReference>
<evidence type="ECO:0000313" key="2">
    <source>
        <dbReference type="EMBL" id="KAJ03954.1"/>
    </source>
</evidence>
<dbReference type="Gene3D" id="3.40.50.2000">
    <property type="entry name" value="Glycogen Phosphorylase B"/>
    <property type="match status" value="1"/>
</dbReference>
<dbReference type="STRING" id="83219.PM02_06450"/>
<keyword evidence="2" id="KW-0808">Transferase</keyword>
<dbReference type="CDD" id="cd04186">
    <property type="entry name" value="GT_2_like_c"/>
    <property type="match status" value="1"/>
</dbReference>
<dbReference type="eggNOG" id="COG0438">
    <property type="taxonomic scope" value="Bacteria"/>
</dbReference>
<sequence length="1053" mass="115814">MMEGVIYGNLKDNARSTPRELHLGGARSLFAPSAQAPIDGRDAAIPFTLSSDAMTTRITSEPTEEKAGDIFACWVNHLPDWSMNGSQTIQLMIHQFDASCRITFKDQLTVTKLRKGMRFETQLAIHRAKADLVISFSDPSNDLEEHHRIAFDPAFKGGLRTSGYLPVSIPLPDHFESCDVALAVDYHQHLPDDTGTEPFMFIAGTQITPDHVAKINQTSAVPCQISGEAMANGSTWISAPLPTALTPGQAISVNVDGKSFPVTPMQNTTFFVRENFGHTLICQSEEELDLILSIDGRYIKTLQIGINDTVIRLPDQFLDGHVHLVCITDISGSVTLFKSQQLVPAIVTPAAVMQHESVAPFPAMIFAQTAQRYDGLKKLIGTAKADTDLAQVAHALKTVEGGHENVKLEPLTFPNVDRPDVSIIIPAHNKVEVTYLALCSLLIAPNRASFEVIVVDDASTDETAELEKIVTGINVIHNETPQRFIRACNAGAEQARGRYVALLNNDVEVTAGWLDALIDAFDRFDNVGLAGSKLLNPDGSLQDAGGIVWGSGNPWNYGNAKNPHEPRFGYARQADYLSGAALMLPKKLWNKIGGLSSYLEPMYFEDTDLAFKVREAGYSTWFVPSSQVYHFEGMTSGTDVSTGFKKYQEVNRPKFKRRWARAFGQFGTEGIAPDLEKDRGIVGRVLFIDYAPPRPDKDAGSYAALQEMKLVQSLGYKVTFMSTNMAHLGSYTEDLQRQGIEVIYAPFFMNADEYLTKHAQDFDAFFLTRYYVAQTVLPTIRAHAPGARILFNNADLHFLRELRAAQRAGDLNKLESARRVRTEELDVIKAVDVVLSYTEVEHSVIEAYTDGQARIVKCPWVVDRPKNIPGLGKRRGLSFLGSFKHHPNTEGIKWFAKDVMPLLDNDSTAPLLTIYGSGMGEDIRALASDLILPHGFVENASDAFHAHRIFVAPLLSGAGIKGKVISALAHGIPTVLTPIAAEGIGLRSGLDCIIAQTSEEWRSAIAALSVDDELWQRLSSNGQNYVADTFSFDRGRSQMRIAFEAADLFGARP</sequence>
<proteinExistence type="predicted"/>
<dbReference type="SUPFAM" id="SSF53756">
    <property type="entry name" value="UDP-Glycosyltransferase/glycogen phosphorylase"/>
    <property type="match status" value="1"/>
</dbReference>
<gene>
    <name evidence="2" type="ORF">PM02_06450</name>
</gene>
<dbReference type="GO" id="GO:0016740">
    <property type="term" value="F:transferase activity"/>
    <property type="evidence" value="ECO:0007669"/>
    <property type="project" value="UniProtKB-KW"/>
</dbReference>
<dbReference type="EMBL" id="JEMU01000004">
    <property type="protein sequence ID" value="KAJ03954.1"/>
    <property type="molecule type" value="Genomic_DNA"/>
</dbReference>
<feature type="domain" description="Glycosyltransferase 2-like" evidence="1">
    <location>
        <begin position="422"/>
        <end position="534"/>
    </location>
</feature>
<evidence type="ECO:0000313" key="3">
    <source>
        <dbReference type="Proteomes" id="UP000027337"/>
    </source>
</evidence>
<dbReference type="PANTHER" id="PTHR43179">
    <property type="entry name" value="RHAMNOSYLTRANSFERASE WBBL"/>
    <property type="match status" value="1"/>
</dbReference>
<dbReference type="InterPro" id="IPR001173">
    <property type="entry name" value="Glyco_trans_2-like"/>
</dbReference>
<evidence type="ECO:0000259" key="1">
    <source>
        <dbReference type="Pfam" id="PF00535"/>
    </source>
</evidence>
<accession>A0A061SW26</accession>
<dbReference type="eggNOG" id="COG1216">
    <property type="taxonomic scope" value="Bacteria"/>
</dbReference>
<dbReference type="Pfam" id="PF13692">
    <property type="entry name" value="Glyco_trans_1_4"/>
    <property type="match status" value="1"/>
</dbReference>
<dbReference type="InterPro" id="IPR029044">
    <property type="entry name" value="Nucleotide-diphossugar_trans"/>
</dbReference>
<keyword evidence="3" id="KW-1185">Reference proteome</keyword>
<dbReference type="Pfam" id="PF00535">
    <property type="entry name" value="Glycos_transf_2"/>
    <property type="match status" value="1"/>
</dbReference>
<comment type="caution">
    <text evidence="2">The sequence shown here is derived from an EMBL/GenBank/DDBJ whole genome shotgun (WGS) entry which is preliminary data.</text>
</comment>
<reference evidence="2 3" key="1">
    <citation type="journal article" date="2014" name="Genome Announc.">
        <title>Draft Genome Sequences of Two Isolates of the Roseobacter Group, Sulfitobacter sp. Strains 3SOLIMAR09 and 1FIGIMAR09, from Harbors of Mallorca Island (Mediterranean Sea).</title>
        <authorList>
            <person name="Mas-Llado M."/>
            <person name="Pina-Villalonga J.M."/>
            <person name="Brunet-Galmes I."/>
            <person name="Nogales B."/>
            <person name="Bosch R."/>
        </authorList>
    </citation>
    <scope>NUCLEOTIDE SEQUENCE [LARGE SCALE GENOMIC DNA]</scope>
    <source>
        <strain evidence="2 3">1FIGIMAR09</strain>
    </source>
</reference>
<dbReference type="Gene3D" id="3.90.550.10">
    <property type="entry name" value="Spore Coat Polysaccharide Biosynthesis Protein SpsA, Chain A"/>
    <property type="match status" value="1"/>
</dbReference>
<name>A0A061SW26_9RHOB</name>
<dbReference type="AlphaFoldDB" id="A0A061SW26"/>
<dbReference type="Proteomes" id="UP000027337">
    <property type="component" value="Unassembled WGS sequence"/>
</dbReference>
<dbReference type="SUPFAM" id="SSF53448">
    <property type="entry name" value="Nucleotide-diphospho-sugar transferases"/>
    <property type="match status" value="1"/>
</dbReference>
<protein>
    <submittedName>
        <fullName evidence="2">Glycosyltransferase</fullName>
    </submittedName>
</protein>
<organism evidence="2 3">
    <name type="scientific">Sulfitobacter mediterraneus</name>
    <dbReference type="NCBI Taxonomy" id="83219"/>
    <lineage>
        <taxon>Bacteria</taxon>
        <taxon>Pseudomonadati</taxon>
        <taxon>Pseudomonadota</taxon>
        <taxon>Alphaproteobacteria</taxon>
        <taxon>Rhodobacterales</taxon>
        <taxon>Roseobacteraceae</taxon>
        <taxon>Sulfitobacter</taxon>
    </lineage>
</organism>